<evidence type="ECO:0000313" key="16">
    <source>
        <dbReference type="Proteomes" id="UP000092993"/>
    </source>
</evidence>
<comment type="caution">
    <text evidence="15">The sequence shown here is derived from an EMBL/GenBank/DDBJ whole genome shotgun (WGS) entry which is preliminary data.</text>
</comment>
<evidence type="ECO:0000259" key="14">
    <source>
        <dbReference type="PROSITE" id="PS51164"/>
    </source>
</evidence>
<dbReference type="CDD" id="cd05239">
    <property type="entry name" value="GDP_FS_SDR_e"/>
    <property type="match status" value="1"/>
</dbReference>
<evidence type="ECO:0000256" key="8">
    <source>
        <dbReference type="ARBA" id="ARBA00023002"/>
    </source>
</evidence>
<evidence type="ECO:0000256" key="1">
    <source>
        <dbReference type="ARBA" id="ARBA00004883"/>
    </source>
</evidence>
<feature type="compositionally biased region" description="Low complexity" evidence="12">
    <location>
        <begin position="65"/>
        <end position="74"/>
    </location>
</feature>
<dbReference type="PRINTS" id="PR00385">
    <property type="entry name" value="P450"/>
</dbReference>
<proteinExistence type="inferred from homology"/>
<reference evidence="15 16" key="1">
    <citation type="submission" date="2016-03" db="EMBL/GenBank/DDBJ databases">
        <title>Whole genome sequencing of Grifola frondosa 9006-11.</title>
        <authorList>
            <person name="Min B."/>
            <person name="Park H."/>
            <person name="Kim J.-G."/>
            <person name="Cho H."/>
            <person name="Oh Y.-L."/>
            <person name="Kong W.-S."/>
            <person name="Choi I.-G."/>
        </authorList>
    </citation>
    <scope>NUCLEOTIDE SEQUENCE [LARGE SCALE GENOMIC DNA]</scope>
    <source>
        <strain evidence="15 16">9006-11</strain>
    </source>
</reference>
<sequence>MVFSASISLVCAFFLAVGAIAQTTAPQYGQCGGIGWTGATVCPSGWSCTYSNDYYSQCLPGASTSTPGTPSSSPVGGGGSPTSTSSAAAGTSTLLPGNSFIRAVEDPNFHKYLRSEVINTASDAVLGDPDTAAQFQIVSGQLVQLLPNGSSLYAVVEGQSDPSVTKLQMSWSTEPASGANAGTFMWSGDTVEWSIPTIDRPQLNAWLVCPDADDNLDVYINLGAYDYETPAGYSLSSHVGKWRYLVSVPSGLLIIEFTVFFGERRVRRTARDAHAFRDMVDAEPGILWLLQVLLKAHTVPCPSWLRLPRRNPCKAPGIKIRPNVHLWELYRPVTMLTPAFNTLNVVGILGASLVLWVLSKVFQTLRIRFRTTPLKGPPNPSLLLGIGRFLTNAPNSSDIFEAWAEQYGLAYHIPAPLGGTRVVLCDPKAILHFYSLETFTYVQTALARIAIEAMVLFYVRSHVKGHKNLTGYVSQFGRGLLWAEGESHKRQRKAISPAFSNVAIRRLTSVFYDSAYKLKSSWDSQLEFTESAVIDVQGWMNHVSLDSIGIAGFSHDFGSLDGKESAVATVFDAFGTLKPSVLTVLILLFAHTFPILFKIPTPHRRLQTQLNSSMEEIVDELLENTRKESTETKTAENSIIGLLIKAENEDASLHLSQEEIVAQMKVLILAGYETTSISLTWALVELSKKPETQMKLRKELAEFAGADPTWEQLTNGLPYLDAVVHEILRLHPPLAQTTREVCIFNLLIPHLTRIMLRQAASDDVIPLSAPVQTASGKFVDSISVSKGQAVTVPIGCINRSETIWGADAKEFVPERWLDGGVPKKAQEIQGHRHLLTFSDGPRMCLGRGFALAEFKVGIPSALFPEFAHADRSRPTTMSVILVTGGTGLVGTAIQHVIETEPEGSRFGKRPNERWVFVGSSEADLRDQEQTRKLFEKYKPTHVIHLAAFDFLRDNLLINDNVLHNAHVFGVKKVISCLSTCVYPDKVTYPLDETKIHLGLPHESNFGYAHAKRLVDVQNHAYKDQYGCNFTSAIPTNIFGPHDNFDLEGSHVIPGLMHKCYLAKKNNTPFVVWGSGKPLRQFIYSYDLAKLFVWMLHEYDDVEPLILSVGEDEEISIKQVADAIVKAMDFKGEYVFDSTKADGQFRKPASNKKLLSLIGDFEFTPYEEALNSTVQWFLKNYDNARIGKPREIVGVAVACERGDVVIIMSTILVTENGPRRKAIQHVIETEPEGSRFGKKPNEKWVFVGSAMADLRDADQTKKLFDEHQPTHVIHLAAIVGGLFKNMKYQLTFLRDNLNINDNVLHTACGANTKVVSCSRPVSSRTKSHIPWTRRRFTAGLLTAAILAIPTRRDWLTSTTSPSALFCTSTVLTNSISSAYKEEYGCNFTVLHLHRVRPLLTSSMFWQRAGGFARHAWSDTQVLSGKKNNTPFVVLGSGKPLRQFIYSYDLAKLFIWMLREYNDVEPVIFSVSEDEEVTIKHVADAIVEAMDFTGEYVFDTTKSDGQFRKPASNKRLLELMGGFEFTPFEEALNSTVQWFIANYDQARTGKVQAVTA</sequence>
<dbReference type="InterPro" id="IPR002401">
    <property type="entry name" value="Cyt_P450_E_grp-I"/>
</dbReference>
<evidence type="ECO:0000256" key="9">
    <source>
        <dbReference type="ARBA" id="ARBA00023004"/>
    </source>
</evidence>
<dbReference type="InterPro" id="IPR036396">
    <property type="entry name" value="Cyt_P450_sf"/>
</dbReference>
<dbReference type="InterPro" id="IPR001509">
    <property type="entry name" value="Epimerase_deHydtase"/>
</dbReference>
<dbReference type="InterPro" id="IPR035971">
    <property type="entry name" value="CBD_sf"/>
</dbReference>
<dbReference type="GO" id="GO:0050577">
    <property type="term" value="F:GDP-L-fucose synthase activity"/>
    <property type="evidence" value="ECO:0007669"/>
    <property type="project" value="UniProtKB-EC"/>
</dbReference>
<evidence type="ECO:0000256" key="10">
    <source>
        <dbReference type="ARBA" id="ARBA00023235"/>
    </source>
</evidence>
<evidence type="ECO:0000256" key="12">
    <source>
        <dbReference type="SAM" id="MobiDB-lite"/>
    </source>
</evidence>
<keyword evidence="9 11" id="KW-0408">Iron</keyword>
<keyword evidence="8" id="KW-0560">Oxidoreductase</keyword>
<dbReference type="GO" id="GO:0005975">
    <property type="term" value="P:carbohydrate metabolic process"/>
    <property type="evidence" value="ECO:0007669"/>
    <property type="project" value="InterPro"/>
</dbReference>
<dbReference type="InterPro" id="IPR017972">
    <property type="entry name" value="Cyt_P450_CS"/>
</dbReference>
<evidence type="ECO:0000256" key="6">
    <source>
        <dbReference type="ARBA" id="ARBA00022801"/>
    </source>
</evidence>
<dbReference type="GO" id="GO:0016705">
    <property type="term" value="F:oxidoreductase activity, acting on paired donors, with incorporation or reduction of molecular oxygen"/>
    <property type="evidence" value="ECO:0007669"/>
    <property type="project" value="InterPro"/>
</dbReference>
<dbReference type="SUPFAM" id="SSF51735">
    <property type="entry name" value="NAD(P)-binding Rossmann-fold domains"/>
    <property type="match status" value="2"/>
</dbReference>
<gene>
    <name evidence="15" type="primary">TSTA3</name>
    <name evidence="15" type="ORF">A0H81_13264</name>
</gene>
<dbReference type="EMBL" id="LUGG01000027">
    <property type="protein sequence ID" value="OBZ66782.1"/>
    <property type="molecule type" value="Genomic_DNA"/>
</dbReference>
<dbReference type="Gene3D" id="1.10.630.10">
    <property type="entry name" value="Cytochrome P450"/>
    <property type="match status" value="1"/>
</dbReference>
<evidence type="ECO:0000256" key="11">
    <source>
        <dbReference type="PIRSR" id="PIRSR602401-1"/>
    </source>
</evidence>
<dbReference type="UniPathway" id="UPA00128">
    <property type="reaction ID" value="UER00191"/>
</dbReference>
<protein>
    <recommendedName>
        <fullName evidence="3">GDP-L-fucose synthase</fullName>
        <ecNumber evidence="3">1.1.1.271</ecNumber>
    </recommendedName>
</protein>
<dbReference type="STRING" id="5627.A0A1C7LPZ4"/>
<evidence type="ECO:0000256" key="5">
    <source>
        <dbReference type="ARBA" id="ARBA00022729"/>
    </source>
</evidence>
<name>A0A1C7LPZ4_GRIFR</name>
<evidence type="ECO:0000313" key="15">
    <source>
        <dbReference type="EMBL" id="OBZ66782.1"/>
    </source>
</evidence>
<dbReference type="InterPro" id="IPR001128">
    <property type="entry name" value="Cyt_P450"/>
</dbReference>
<feature type="signal peptide" evidence="13">
    <location>
        <begin position="1"/>
        <end position="21"/>
    </location>
</feature>
<keyword evidence="7" id="KW-0521">NADP</keyword>
<dbReference type="GO" id="GO:0016787">
    <property type="term" value="F:hydrolase activity"/>
    <property type="evidence" value="ECO:0007669"/>
    <property type="project" value="UniProtKB-KW"/>
</dbReference>
<dbReference type="Proteomes" id="UP000092993">
    <property type="component" value="Unassembled WGS sequence"/>
</dbReference>
<dbReference type="PRINTS" id="PR00463">
    <property type="entry name" value="EP450I"/>
</dbReference>
<dbReference type="PROSITE" id="PS00562">
    <property type="entry name" value="CBM1_1"/>
    <property type="match status" value="1"/>
</dbReference>
<comment type="similarity">
    <text evidence="2">Belongs to the NAD(P)-dependent epimerase/dehydratase family. Fucose synthase subfamily.</text>
</comment>
<dbReference type="Pfam" id="PF00734">
    <property type="entry name" value="CBM_1"/>
    <property type="match status" value="1"/>
</dbReference>
<keyword evidence="11" id="KW-0349">Heme</keyword>
<dbReference type="OrthoDB" id="202470at2759"/>
<evidence type="ECO:0000256" key="7">
    <source>
        <dbReference type="ARBA" id="ARBA00022857"/>
    </source>
</evidence>
<dbReference type="EC" id="1.1.1.271" evidence="3"/>
<feature type="region of interest" description="Disordered" evidence="12">
    <location>
        <begin position="65"/>
        <end position="89"/>
    </location>
</feature>
<dbReference type="PANTHER" id="PTHR43238">
    <property type="entry name" value="GDP-L-FUCOSE SYNTHASE"/>
    <property type="match status" value="1"/>
</dbReference>
<evidence type="ECO:0000256" key="4">
    <source>
        <dbReference type="ARBA" id="ARBA00022723"/>
    </source>
</evidence>
<dbReference type="GO" id="GO:0004497">
    <property type="term" value="F:monooxygenase activity"/>
    <property type="evidence" value="ECO:0007669"/>
    <property type="project" value="InterPro"/>
</dbReference>
<accession>A0A1C7LPZ4</accession>
<dbReference type="SUPFAM" id="SSF57180">
    <property type="entry name" value="Cellulose-binding domain"/>
    <property type="match status" value="1"/>
</dbReference>
<organism evidence="15 16">
    <name type="scientific">Grifola frondosa</name>
    <name type="common">Maitake</name>
    <name type="synonym">Polyporus frondosus</name>
    <dbReference type="NCBI Taxonomy" id="5627"/>
    <lineage>
        <taxon>Eukaryota</taxon>
        <taxon>Fungi</taxon>
        <taxon>Dikarya</taxon>
        <taxon>Basidiomycota</taxon>
        <taxon>Agaricomycotina</taxon>
        <taxon>Agaricomycetes</taxon>
        <taxon>Polyporales</taxon>
        <taxon>Grifolaceae</taxon>
        <taxon>Grifola</taxon>
    </lineage>
</organism>
<evidence type="ECO:0000256" key="2">
    <source>
        <dbReference type="ARBA" id="ARBA00005959"/>
    </source>
</evidence>
<dbReference type="InterPro" id="IPR000254">
    <property type="entry name" value="CBD"/>
</dbReference>
<dbReference type="GO" id="GO:0030248">
    <property type="term" value="F:cellulose binding"/>
    <property type="evidence" value="ECO:0007669"/>
    <property type="project" value="InterPro"/>
</dbReference>
<dbReference type="PROSITE" id="PS00086">
    <property type="entry name" value="CYTOCHROME_P450"/>
    <property type="match status" value="1"/>
</dbReference>
<dbReference type="Gene3D" id="3.40.50.720">
    <property type="entry name" value="NAD(P)-binding Rossmann-like Domain"/>
    <property type="match status" value="2"/>
</dbReference>
<dbReference type="Pfam" id="PF00067">
    <property type="entry name" value="p450"/>
    <property type="match status" value="2"/>
</dbReference>
<dbReference type="Pfam" id="PF01370">
    <property type="entry name" value="Epimerase"/>
    <property type="match status" value="2"/>
</dbReference>
<comment type="pathway">
    <text evidence="1">Nucleotide-sugar biosynthesis; GDP-L-fucose biosynthesis via de novo pathway; GDP-L-fucose from GDP-alpha-D-mannose: step 2/2.</text>
</comment>
<dbReference type="SMART" id="SM00236">
    <property type="entry name" value="fCBD"/>
    <property type="match status" value="1"/>
</dbReference>
<feature type="domain" description="CBM1" evidence="14">
    <location>
        <begin position="23"/>
        <end position="59"/>
    </location>
</feature>
<dbReference type="HAMAP" id="MF_00956">
    <property type="entry name" value="GDP_fucose_synth"/>
    <property type="match status" value="1"/>
</dbReference>
<comment type="cofactor">
    <cofactor evidence="11">
        <name>heme</name>
        <dbReference type="ChEBI" id="CHEBI:30413"/>
    </cofactor>
</comment>
<dbReference type="GO" id="GO:0016853">
    <property type="term" value="F:isomerase activity"/>
    <property type="evidence" value="ECO:0007669"/>
    <property type="project" value="UniProtKB-KW"/>
</dbReference>
<dbReference type="GO" id="GO:0005576">
    <property type="term" value="C:extracellular region"/>
    <property type="evidence" value="ECO:0007669"/>
    <property type="project" value="InterPro"/>
</dbReference>
<dbReference type="InterPro" id="IPR028614">
    <property type="entry name" value="GDP_fucose/colitose_synth"/>
</dbReference>
<keyword evidence="6" id="KW-0378">Hydrolase</keyword>
<keyword evidence="10" id="KW-0413">Isomerase</keyword>
<evidence type="ECO:0000256" key="13">
    <source>
        <dbReference type="SAM" id="SignalP"/>
    </source>
</evidence>
<keyword evidence="4 11" id="KW-0479">Metal-binding</keyword>
<keyword evidence="16" id="KW-1185">Reference proteome</keyword>
<dbReference type="Gene3D" id="3.90.25.10">
    <property type="entry name" value="UDP-galactose 4-epimerase, domain 1"/>
    <property type="match status" value="3"/>
</dbReference>
<dbReference type="GO" id="GO:0020037">
    <property type="term" value="F:heme binding"/>
    <property type="evidence" value="ECO:0007669"/>
    <property type="project" value="InterPro"/>
</dbReference>
<evidence type="ECO:0000256" key="3">
    <source>
        <dbReference type="ARBA" id="ARBA00012371"/>
    </source>
</evidence>
<dbReference type="GO" id="GO:0042351">
    <property type="term" value="P:'de novo' GDP-L-fucose biosynthetic process"/>
    <property type="evidence" value="ECO:0007669"/>
    <property type="project" value="UniProtKB-UniPathway"/>
</dbReference>
<feature type="chain" id="PRO_5008888713" description="GDP-L-fucose synthase" evidence="13">
    <location>
        <begin position="22"/>
        <end position="1554"/>
    </location>
</feature>
<keyword evidence="5 13" id="KW-0732">Signal</keyword>
<dbReference type="SUPFAM" id="SSF48264">
    <property type="entry name" value="Cytochrome P450"/>
    <property type="match status" value="1"/>
</dbReference>
<feature type="binding site" description="axial binding residue" evidence="11">
    <location>
        <position position="844"/>
    </location>
    <ligand>
        <name>heme</name>
        <dbReference type="ChEBI" id="CHEBI:30413"/>
    </ligand>
    <ligandPart>
        <name>Fe</name>
        <dbReference type="ChEBI" id="CHEBI:18248"/>
    </ligandPart>
</feature>
<dbReference type="InterPro" id="IPR036291">
    <property type="entry name" value="NAD(P)-bd_dom_sf"/>
</dbReference>
<dbReference type="PANTHER" id="PTHR43238:SF1">
    <property type="entry name" value="GDP-L-FUCOSE SYNTHASE"/>
    <property type="match status" value="1"/>
</dbReference>
<dbReference type="PROSITE" id="PS51164">
    <property type="entry name" value="CBM1_2"/>
    <property type="match status" value="1"/>
</dbReference>
<dbReference type="GO" id="GO:0005506">
    <property type="term" value="F:iron ion binding"/>
    <property type="evidence" value="ECO:0007669"/>
    <property type="project" value="InterPro"/>
</dbReference>